<keyword evidence="3" id="KW-1185">Reference proteome</keyword>
<proteinExistence type="predicted"/>
<dbReference type="EMBL" id="CP021416">
    <property type="protein sequence ID" value="ARU48302.1"/>
    <property type="molecule type" value="Genomic_DNA"/>
</dbReference>
<keyword evidence="1" id="KW-1133">Transmembrane helix</keyword>
<evidence type="ECO:0000256" key="1">
    <source>
        <dbReference type="SAM" id="Phobius"/>
    </source>
</evidence>
<evidence type="ECO:0000313" key="3">
    <source>
        <dbReference type="Proteomes" id="UP000196005"/>
    </source>
</evidence>
<dbReference type="KEGG" id="suls:Sdiek1_1136"/>
<dbReference type="Proteomes" id="UP000196005">
    <property type="component" value="Chromosome"/>
</dbReference>
<evidence type="ECO:0000313" key="2">
    <source>
        <dbReference type="EMBL" id="ARU48302.1"/>
    </source>
</evidence>
<organism evidence="2 3">
    <name type="scientific">Sulfurospirillum diekertiae</name>
    <dbReference type="NCBI Taxonomy" id="1854492"/>
    <lineage>
        <taxon>Bacteria</taxon>
        <taxon>Pseudomonadati</taxon>
        <taxon>Campylobacterota</taxon>
        <taxon>Epsilonproteobacteria</taxon>
        <taxon>Campylobacterales</taxon>
        <taxon>Sulfurospirillaceae</taxon>
        <taxon>Sulfurospirillum</taxon>
    </lineage>
</organism>
<dbReference type="AlphaFoldDB" id="A0A1Y0HJR8"/>
<gene>
    <name evidence="2" type="ORF">Sdiek1_1136</name>
</gene>
<sequence>MKKSQLLAVIVALIAGVILIEIVLQSLLGS</sequence>
<reference evidence="3" key="1">
    <citation type="submission" date="2017-05" db="EMBL/GenBank/DDBJ databases">
        <title>Dechlorination kinetics govern the competition between two new strains of the genus Sulfurospirillum.</title>
        <authorList>
            <person name="Buttet G.F."/>
            <person name="Murray A.M."/>
            <person name="Goris T."/>
            <person name="Burion M."/>
            <person name="Lin B."/>
            <person name="Rolle M."/>
            <person name="Maillard J."/>
        </authorList>
    </citation>
    <scope>NUCLEOTIDE SEQUENCE [LARGE SCALE GENOMIC DNA]</scope>
    <source>
        <strain evidence="3">SL2-1</strain>
    </source>
</reference>
<keyword evidence="1" id="KW-0812">Transmembrane</keyword>
<feature type="transmembrane region" description="Helical" evidence="1">
    <location>
        <begin position="7"/>
        <end position="28"/>
    </location>
</feature>
<accession>A0A1Y0HJR8</accession>
<name>A0A1Y0HJR8_9BACT</name>
<keyword evidence="1" id="KW-0472">Membrane</keyword>
<protein>
    <submittedName>
        <fullName evidence="2">Uncharacterized protein</fullName>
    </submittedName>
</protein>